<proteinExistence type="inferred from homology"/>
<dbReference type="SMR" id="A0A1H6ABZ9"/>
<dbReference type="GO" id="GO:0043856">
    <property type="term" value="F:anti-sigma factor antagonist activity"/>
    <property type="evidence" value="ECO:0007669"/>
    <property type="project" value="InterPro"/>
</dbReference>
<comment type="similarity">
    <text evidence="1 2">Belongs to the anti-sigma-factor antagonist family.</text>
</comment>
<gene>
    <name evidence="5" type="ORF">SAMN02982929_02254</name>
    <name evidence="6" type="ORF">SAMN05216506_11288</name>
</gene>
<reference evidence="5" key="1">
    <citation type="submission" date="2016-10" db="EMBL/GenBank/DDBJ databases">
        <authorList>
            <person name="de Groot N.N."/>
        </authorList>
    </citation>
    <scope>NUCLEOTIDE SEQUENCE [LARGE SCALE GENOMIC DNA]</scope>
    <source>
        <strain evidence="5">ATCC 20501</strain>
    </source>
</reference>
<evidence type="ECO:0000313" key="5">
    <source>
        <dbReference type="EMBL" id="SEG46253.1"/>
    </source>
</evidence>
<dbReference type="InterPro" id="IPR036513">
    <property type="entry name" value="STAS_dom_sf"/>
</dbReference>
<evidence type="ECO:0000259" key="4">
    <source>
        <dbReference type="PROSITE" id="PS50801"/>
    </source>
</evidence>
<evidence type="ECO:0000313" key="6">
    <source>
        <dbReference type="EMBL" id="SFE54294.1"/>
    </source>
</evidence>
<evidence type="ECO:0000256" key="3">
    <source>
        <dbReference type="SAM" id="Phobius"/>
    </source>
</evidence>
<feature type="domain" description="STAS" evidence="4">
    <location>
        <begin position="14"/>
        <end position="122"/>
    </location>
</feature>
<dbReference type="PROSITE" id="PS50801">
    <property type="entry name" value="STAS"/>
    <property type="match status" value="1"/>
</dbReference>
<dbReference type="Proteomes" id="UP000236729">
    <property type="component" value="Unassembled WGS sequence"/>
</dbReference>
<accession>A0A1I2BDQ3</accession>
<keyword evidence="3" id="KW-0472">Membrane</keyword>
<dbReference type="Proteomes" id="UP000199690">
    <property type="component" value="Unassembled WGS sequence"/>
</dbReference>
<keyword evidence="3" id="KW-1133">Transmembrane helix</keyword>
<dbReference type="EMBL" id="FNVB01000003">
    <property type="protein sequence ID" value="SEG46253.1"/>
    <property type="molecule type" value="Genomic_DNA"/>
</dbReference>
<keyword evidence="7" id="KW-1185">Reference proteome</keyword>
<feature type="transmembrane region" description="Helical" evidence="3">
    <location>
        <begin position="54"/>
        <end position="75"/>
    </location>
</feature>
<reference evidence="7 8" key="2">
    <citation type="submission" date="2016-10" db="EMBL/GenBank/DDBJ databases">
        <authorList>
            <person name="Varghese N."/>
            <person name="Submissions S."/>
        </authorList>
    </citation>
    <scope>NUCLEOTIDE SEQUENCE [LARGE SCALE GENOMIC DNA]</scope>
    <source>
        <strain evidence="8">ATCC 20501</strain>
        <strain evidence="6 7">CGMCC 4.3529</strain>
    </source>
</reference>
<protein>
    <recommendedName>
        <fullName evidence="2">Anti-sigma factor antagonist</fullName>
    </recommendedName>
</protein>
<dbReference type="InterPro" id="IPR002645">
    <property type="entry name" value="STAS_dom"/>
</dbReference>
<keyword evidence="3" id="KW-0812">Transmembrane</keyword>
<evidence type="ECO:0000313" key="8">
    <source>
        <dbReference type="Proteomes" id="UP000236729"/>
    </source>
</evidence>
<dbReference type="PANTHER" id="PTHR33495:SF13">
    <property type="entry name" value="ANTI-SIGMA-F FACTOR ANTAGONIST RSFB"/>
    <property type="match status" value="1"/>
</dbReference>
<dbReference type="NCBIfam" id="TIGR00377">
    <property type="entry name" value="ant_ant_sig"/>
    <property type="match status" value="1"/>
</dbReference>
<dbReference type="Gene3D" id="3.30.750.24">
    <property type="entry name" value="STAS domain"/>
    <property type="match status" value="1"/>
</dbReference>
<dbReference type="AlphaFoldDB" id="A0A1H6ABZ9"/>
<accession>A0A1H6ABZ9</accession>
<sequence>MSTFTGSSEPAAPLSVATRWLDRVLLMEVAGEIELINAPRVESAIMEAFDERPAVLILDFSGVTFLSSAGLAVLVRSRNRAGDDIAFRVVVDGPATARPIQLTGLDQEIEVFSTRDQAVAVDAGS</sequence>
<dbReference type="Pfam" id="PF01740">
    <property type="entry name" value="STAS"/>
    <property type="match status" value="1"/>
</dbReference>
<dbReference type="RefSeq" id="WP_268876693.1">
    <property type="nucleotide sequence ID" value="NZ_JBEPDV010000204.1"/>
</dbReference>
<evidence type="ECO:0000313" key="7">
    <source>
        <dbReference type="Proteomes" id="UP000199690"/>
    </source>
</evidence>
<dbReference type="PANTHER" id="PTHR33495">
    <property type="entry name" value="ANTI-SIGMA FACTOR ANTAGONIST TM_1081-RELATED-RELATED"/>
    <property type="match status" value="1"/>
</dbReference>
<dbReference type="CDD" id="cd07043">
    <property type="entry name" value="STAS_anti-anti-sigma_factors"/>
    <property type="match status" value="1"/>
</dbReference>
<evidence type="ECO:0000256" key="2">
    <source>
        <dbReference type="RuleBase" id="RU003749"/>
    </source>
</evidence>
<dbReference type="SUPFAM" id="SSF52091">
    <property type="entry name" value="SpoIIaa-like"/>
    <property type="match status" value="1"/>
</dbReference>
<dbReference type="EMBL" id="FOME01000012">
    <property type="protein sequence ID" value="SFE54294.1"/>
    <property type="molecule type" value="Genomic_DNA"/>
</dbReference>
<organism evidence="5 8">
    <name type="scientific">Saccharopolyspora kobensis</name>
    <dbReference type="NCBI Taxonomy" id="146035"/>
    <lineage>
        <taxon>Bacteria</taxon>
        <taxon>Bacillati</taxon>
        <taxon>Actinomycetota</taxon>
        <taxon>Actinomycetes</taxon>
        <taxon>Pseudonocardiales</taxon>
        <taxon>Pseudonocardiaceae</taxon>
        <taxon>Saccharopolyspora</taxon>
    </lineage>
</organism>
<dbReference type="InterPro" id="IPR003658">
    <property type="entry name" value="Anti-sigma_ant"/>
</dbReference>
<name>A0A1H6ABZ9_9PSEU</name>
<evidence type="ECO:0000256" key="1">
    <source>
        <dbReference type="ARBA" id="ARBA00009013"/>
    </source>
</evidence>